<accession>A0A1H2BJH7</accession>
<evidence type="ECO:0000313" key="2">
    <source>
        <dbReference type="Proteomes" id="UP000198751"/>
    </source>
</evidence>
<dbReference type="EMBL" id="LT629779">
    <property type="protein sequence ID" value="SDT58294.1"/>
    <property type="molecule type" value="Genomic_DNA"/>
</dbReference>
<dbReference type="RefSeq" id="WP_091723189.1">
    <property type="nucleotide sequence ID" value="NZ_LT629779.1"/>
</dbReference>
<evidence type="ECO:0000313" key="1">
    <source>
        <dbReference type="EMBL" id="SDT58294.1"/>
    </source>
</evidence>
<keyword evidence="2" id="KW-1185">Reference proteome</keyword>
<organism evidence="1 2">
    <name type="scientific">Pseudarthrobacter equi</name>
    <dbReference type="NCBI Taxonomy" id="728066"/>
    <lineage>
        <taxon>Bacteria</taxon>
        <taxon>Bacillati</taxon>
        <taxon>Actinomycetota</taxon>
        <taxon>Actinomycetes</taxon>
        <taxon>Micrococcales</taxon>
        <taxon>Micrococcaceae</taxon>
        <taxon>Pseudarthrobacter</taxon>
    </lineage>
</organism>
<dbReference type="Proteomes" id="UP000198751">
    <property type="component" value="Chromosome I"/>
</dbReference>
<gene>
    <name evidence="1" type="ORF">SAMN04489743_3737</name>
</gene>
<sequence length="206" mass="23347">METDTEVLAADMMRFASLLRHMDLSVVALKYESLARALQSEPSEESVEEVRLWLRSSMKGGSGSLSDRYVQKDGAVDEVLNAEYEELLQKFTDFVNAEPESKESAAAAMFANGSAYFRLIETPIRKRWFSLEGTFTYEVATAPGVTQLVTLDQLGQAVGYGPQDSRKDWQECQMVADRLFREGRRDDWVHYSSSYVVPDETLRKDC</sequence>
<protein>
    <submittedName>
        <fullName evidence="1">Uncharacterized protein</fullName>
    </submittedName>
</protein>
<reference evidence="2" key="1">
    <citation type="submission" date="2016-10" db="EMBL/GenBank/DDBJ databases">
        <authorList>
            <person name="Varghese N."/>
            <person name="Submissions S."/>
        </authorList>
    </citation>
    <scope>NUCLEOTIDE SEQUENCE [LARGE SCALE GENOMIC DNA]</scope>
    <source>
        <strain evidence="2">IMMIB L-1606</strain>
    </source>
</reference>
<proteinExistence type="predicted"/>
<dbReference type="AlphaFoldDB" id="A0A1H2BJH7"/>
<name>A0A1H2BJH7_9MICC</name>
<dbReference type="OrthoDB" id="4932107at2"/>